<organism evidence="2 3">
    <name type="scientific">Paramecium primaurelia</name>
    <dbReference type="NCBI Taxonomy" id="5886"/>
    <lineage>
        <taxon>Eukaryota</taxon>
        <taxon>Sar</taxon>
        <taxon>Alveolata</taxon>
        <taxon>Ciliophora</taxon>
        <taxon>Intramacronucleata</taxon>
        <taxon>Oligohymenophorea</taxon>
        <taxon>Peniculida</taxon>
        <taxon>Parameciidae</taxon>
        <taxon>Paramecium</taxon>
    </lineage>
</organism>
<feature type="coiled-coil region" evidence="1">
    <location>
        <begin position="47"/>
        <end position="181"/>
    </location>
</feature>
<evidence type="ECO:0000313" key="3">
    <source>
        <dbReference type="Proteomes" id="UP000688137"/>
    </source>
</evidence>
<evidence type="ECO:0000256" key="1">
    <source>
        <dbReference type="SAM" id="Coils"/>
    </source>
</evidence>
<dbReference type="Proteomes" id="UP000688137">
    <property type="component" value="Unassembled WGS sequence"/>
</dbReference>
<name>A0A8S1L9I8_PARPR</name>
<reference evidence="2" key="1">
    <citation type="submission" date="2021-01" db="EMBL/GenBank/DDBJ databases">
        <authorList>
            <consortium name="Genoscope - CEA"/>
            <person name="William W."/>
        </authorList>
    </citation>
    <scope>NUCLEOTIDE SEQUENCE</scope>
</reference>
<keyword evidence="3" id="KW-1185">Reference proteome</keyword>
<dbReference type="AlphaFoldDB" id="A0A8S1L9I8"/>
<gene>
    <name evidence="2" type="ORF">PPRIM_AZ9-3.1.T0350181</name>
</gene>
<comment type="caution">
    <text evidence="2">The sequence shown here is derived from an EMBL/GenBank/DDBJ whole genome shotgun (WGS) entry which is preliminary data.</text>
</comment>
<evidence type="ECO:0000313" key="2">
    <source>
        <dbReference type="EMBL" id="CAD8063869.1"/>
    </source>
</evidence>
<dbReference type="EMBL" id="CAJJDM010000034">
    <property type="protein sequence ID" value="CAD8063869.1"/>
    <property type="molecule type" value="Genomic_DNA"/>
</dbReference>
<protein>
    <submittedName>
        <fullName evidence="2">Uncharacterized protein</fullName>
    </submittedName>
</protein>
<keyword evidence="1" id="KW-0175">Coiled coil</keyword>
<accession>A0A8S1L9I8</accession>
<proteinExistence type="predicted"/>
<sequence length="241" mass="28060">MPICEICFIDDKLVICPKCSRNVCSLCSKYTDCDICVIIEVKYAFLYQQHKSQTEEQEYQLKQINDKIDTINQEISLIQRASSLLYKNENKKSESLEFQMSETIIDKQHELEDIENEIENQKVKQIDFSMIQVENANEELNALKSQQLKLSTQNKELDLKINEAEKEYEVLQETLNLKKQQIYQILQTLKNKTSLLRGSQEEKHYSQSNLRMTLPNKQQKAISGEEKIQNPGLCAGQCVIQ</sequence>
<dbReference type="OMA" id="CAGQCVI"/>